<organism evidence="6 7">
    <name type="scientific">Flexistipes sinusarabici</name>
    <dbReference type="NCBI Taxonomy" id="2352"/>
    <lineage>
        <taxon>Bacteria</taxon>
        <taxon>Pseudomonadati</taxon>
        <taxon>Deferribacterota</taxon>
        <taxon>Deferribacteres</taxon>
        <taxon>Deferribacterales</taxon>
        <taxon>Flexistipitaceae</taxon>
        <taxon>Flexistipes</taxon>
    </lineage>
</organism>
<dbReference type="Pfam" id="PF03065">
    <property type="entry name" value="Glyco_hydro_57"/>
    <property type="match status" value="1"/>
</dbReference>
<evidence type="ECO:0000256" key="1">
    <source>
        <dbReference type="ARBA" id="ARBA00006821"/>
    </source>
</evidence>
<dbReference type="GO" id="GO:0030246">
    <property type="term" value="F:carbohydrate binding"/>
    <property type="evidence" value="ECO:0007669"/>
    <property type="project" value="InterPro"/>
</dbReference>
<comment type="caution">
    <text evidence="6">The sequence shown here is derived from an EMBL/GenBank/DDBJ whole genome shotgun (WGS) entry which is preliminary data.</text>
</comment>
<dbReference type="InterPro" id="IPR011330">
    <property type="entry name" value="Glyco_hydro/deAcase_b/a-brl"/>
</dbReference>
<accession>A0A5D0MNN1</accession>
<feature type="domain" description="Glycoside hydrolase family 57 N-terminal" evidence="3">
    <location>
        <begin position="35"/>
        <end position="276"/>
    </location>
</feature>
<dbReference type="EMBL" id="VSIV01000181">
    <property type="protein sequence ID" value="TYB33173.1"/>
    <property type="molecule type" value="Genomic_DNA"/>
</dbReference>
<keyword evidence="2" id="KW-0119">Carbohydrate metabolism</keyword>
<sequence length="687" mass="80761">MILNGGIMSGFPLLFGIHCHQPVDNFHNVVDDVIDHSYKPFFEKTEKYPFFKFSAHFSGWLLEYIEKYHAGFFAKMVDMAERGQVEFFTGGFYEPVLASIPSADRVQQIQKLSGFIRDNFKQEPKGLWLTERVWDPSIVKDLVECGIEYVIVDDYHLLVAGFKKDDVYGYYYTEQDGKLLSIFPVDKKLRYIIPFADSKDIFDYIHEIRSKPESSAAIIFDDGEKFGTWPKTYQWVYDEGWFDSFLEKLNYDDNIKSMTYKEFFDSNKPNGLAYMPTTSYYEMGEWSLSPEKYSEIKQMKKLLKLHDFSDDIDVFVRGATWHSFFVKYPEMNMLHKRILYFSKKRCDVADMFLDDFIFRGECNDVFWHGIFGGVYLPNLRDNAFKYLILAEKRYEHLIGKSYPFIWYMDIDLNGYDEIFLTEKNIQFMFNTKEGGSLQSVDIRDMNFNLSNTLTRRKESYHTELLEGKNIEEEKGISTIHEASLEVPEDIKEQLTFDWHMKYSFMDHFVKSLNEEEFVTNSYTELGDFVNQPFSFTTFDYGVTLTRNGGIYPEEKKYDTSVEKMFELENNGLVFDIVVETAHTDQLYYGIEFNFHFFDYEKVLINGEKIDERSTLYGSEVVISDESINKTLKLGFNEQFDMKYFVLKTVSQSESGVDLTSQGLSIIILFKLNSYINIKGNFIIEDSY</sequence>
<dbReference type="InterPro" id="IPR028995">
    <property type="entry name" value="Glyco_hydro_57/38_cen_sf"/>
</dbReference>
<dbReference type="InterPro" id="IPR015178">
    <property type="entry name" value="A-amylase/a-glucTrfase_central"/>
</dbReference>
<evidence type="ECO:0000313" key="6">
    <source>
        <dbReference type="EMBL" id="TYB33173.1"/>
    </source>
</evidence>
<dbReference type="InterPro" id="IPR014718">
    <property type="entry name" value="GH-type_carb-bd"/>
</dbReference>
<dbReference type="GO" id="GO:0003824">
    <property type="term" value="F:catalytic activity"/>
    <property type="evidence" value="ECO:0007669"/>
    <property type="project" value="InterPro"/>
</dbReference>
<evidence type="ECO:0000313" key="7">
    <source>
        <dbReference type="Proteomes" id="UP000323337"/>
    </source>
</evidence>
<proteinExistence type="inferred from homology"/>
<evidence type="ECO:0000259" key="3">
    <source>
        <dbReference type="Pfam" id="PF03065"/>
    </source>
</evidence>
<reference evidence="6 7" key="1">
    <citation type="submission" date="2019-08" db="EMBL/GenBank/DDBJ databases">
        <title>Genomic characterization of a novel candidate phylum (ARYD3) from a high temperature, high salinity tertiary oil reservoir in north central Oklahoma, USA.</title>
        <authorList>
            <person name="Youssef N.H."/>
            <person name="Yadav A."/>
            <person name="Elshahed M.S."/>
        </authorList>
    </citation>
    <scope>NUCLEOTIDE SEQUENCE [LARGE SCALE GENOMIC DNA]</scope>
    <source>
        <strain evidence="6">ARYD1</strain>
    </source>
</reference>
<dbReference type="GO" id="GO:0005975">
    <property type="term" value="P:carbohydrate metabolic process"/>
    <property type="evidence" value="ECO:0007669"/>
    <property type="project" value="InterPro"/>
</dbReference>
<dbReference type="AlphaFoldDB" id="A0A5D0MNN1"/>
<dbReference type="InterPro" id="IPR011013">
    <property type="entry name" value="Gal_mutarotase_sf_dom"/>
</dbReference>
<dbReference type="PANTHER" id="PTHR36306:SF1">
    <property type="entry name" value="ALPHA-AMYLASE-RELATED"/>
    <property type="match status" value="1"/>
</dbReference>
<evidence type="ECO:0000256" key="2">
    <source>
        <dbReference type="ARBA" id="ARBA00023277"/>
    </source>
</evidence>
<dbReference type="InterPro" id="IPR015179">
    <property type="entry name" value="A-amylase/a-glucTrfase_C"/>
</dbReference>
<dbReference type="Proteomes" id="UP000323337">
    <property type="component" value="Unassembled WGS sequence"/>
</dbReference>
<protein>
    <submittedName>
        <fullName evidence="6">DUF1926 domain-containing protein</fullName>
    </submittedName>
</protein>
<dbReference type="SUPFAM" id="SSF74650">
    <property type="entry name" value="Galactose mutarotase-like"/>
    <property type="match status" value="1"/>
</dbReference>
<dbReference type="PANTHER" id="PTHR36306">
    <property type="entry name" value="ALPHA-AMYLASE-RELATED-RELATED"/>
    <property type="match status" value="1"/>
</dbReference>
<name>A0A5D0MNN1_FLESI</name>
<feature type="domain" description="Alpha-amylase/4-alpha-glucanotransferase C-terminal" evidence="5">
    <location>
        <begin position="409"/>
        <end position="673"/>
    </location>
</feature>
<evidence type="ECO:0000259" key="5">
    <source>
        <dbReference type="Pfam" id="PF09095"/>
    </source>
</evidence>
<dbReference type="Gene3D" id="3.20.110.20">
    <property type="match status" value="1"/>
</dbReference>
<comment type="similarity">
    <text evidence="1">Belongs to the glycosyl hydrolase 57 family.</text>
</comment>
<dbReference type="InterPro" id="IPR004300">
    <property type="entry name" value="Glyco_hydro_57_N"/>
</dbReference>
<dbReference type="InterPro" id="IPR052046">
    <property type="entry name" value="GH57_Enzymes"/>
</dbReference>
<dbReference type="Pfam" id="PF09094">
    <property type="entry name" value="AmyA-A_glucT_m"/>
    <property type="match status" value="1"/>
</dbReference>
<feature type="domain" description="Alpha-amylase/4-alpha-glucanotransferase central" evidence="4">
    <location>
        <begin position="320"/>
        <end position="392"/>
    </location>
</feature>
<dbReference type="Pfam" id="PF09095">
    <property type="entry name" value="AmyA-gluTrfs_C"/>
    <property type="match status" value="1"/>
</dbReference>
<dbReference type="CDD" id="cd10793">
    <property type="entry name" value="GH57N_TLGT_like"/>
    <property type="match status" value="1"/>
</dbReference>
<dbReference type="Gene3D" id="2.70.98.10">
    <property type="match status" value="1"/>
</dbReference>
<dbReference type="SUPFAM" id="SSF88688">
    <property type="entry name" value="Families 57/38 glycoside transferase middle domain"/>
    <property type="match status" value="1"/>
</dbReference>
<dbReference type="SUPFAM" id="SSF88713">
    <property type="entry name" value="Glycoside hydrolase/deacetylase"/>
    <property type="match status" value="1"/>
</dbReference>
<gene>
    <name evidence="6" type="ORF">FXF49_07650</name>
</gene>
<evidence type="ECO:0000259" key="4">
    <source>
        <dbReference type="Pfam" id="PF09094"/>
    </source>
</evidence>